<dbReference type="InterPro" id="IPR038080">
    <property type="entry name" value="KapB_sf"/>
</dbReference>
<sequence length="133" mass="15072">MTNFQAGQVVRAFYKTGAYIGEITADKGSHYVVQIKTVLKHPRQGDLHNPNEVNVPFFHERKALAFNERTNIPSNMIKAFEGEVADYFESLKSSVNMLENELQDSTSDFNAKSLEALQGVKKEYELMYSISFA</sequence>
<dbReference type="GO" id="GO:0016301">
    <property type="term" value="F:kinase activity"/>
    <property type="evidence" value="ECO:0007669"/>
    <property type="project" value="UniProtKB-KW"/>
</dbReference>
<name>A0A0C2V0K2_9BACL</name>
<dbReference type="EMBL" id="JXRP01000022">
    <property type="protein sequence ID" value="KIL42592.1"/>
    <property type="molecule type" value="Genomic_DNA"/>
</dbReference>
<keyword evidence="1" id="KW-0808">Transferase</keyword>
<dbReference type="SUPFAM" id="SSF141251">
    <property type="entry name" value="Kinase-associated protein B-like"/>
    <property type="match status" value="1"/>
</dbReference>
<dbReference type="PATRIC" id="fig|889306.3.peg.3832"/>
<evidence type="ECO:0000313" key="2">
    <source>
        <dbReference type="Proteomes" id="UP000031938"/>
    </source>
</evidence>
<dbReference type="OrthoDB" id="2407789at2"/>
<dbReference type="Proteomes" id="UP000031938">
    <property type="component" value="Unassembled WGS sequence"/>
</dbReference>
<dbReference type="STRING" id="889306.KP78_38150"/>
<keyword evidence="2" id="KW-1185">Reference proteome</keyword>
<keyword evidence="1" id="KW-0418">Kinase</keyword>
<dbReference type="AlphaFoldDB" id="A0A0C2V0K2"/>
<accession>A0A0C2V0K2</accession>
<dbReference type="SMART" id="SM01298">
    <property type="entry name" value="KapB"/>
    <property type="match status" value="1"/>
</dbReference>
<gene>
    <name evidence="1" type="ORF">KP78_38150</name>
</gene>
<dbReference type="InterPro" id="IPR014916">
    <property type="entry name" value="KapB"/>
</dbReference>
<dbReference type="Pfam" id="PF08810">
    <property type="entry name" value="KapB"/>
    <property type="match status" value="1"/>
</dbReference>
<protein>
    <submittedName>
        <fullName evidence="1">Kinase</fullName>
    </submittedName>
</protein>
<dbReference type="Gene3D" id="2.30.30.430">
    <property type="entry name" value="Kinase associated protein B domain"/>
    <property type="match status" value="1"/>
</dbReference>
<evidence type="ECO:0000313" key="1">
    <source>
        <dbReference type="EMBL" id="KIL42592.1"/>
    </source>
</evidence>
<reference evidence="1 2" key="1">
    <citation type="submission" date="2015-01" db="EMBL/GenBank/DDBJ databases">
        <title>Genome sequencing of Jeotgalibacillus soli.</title>
        <authorList>
            <person name="Goh K.M."/>
            <person name="Chan K.-G."/>
            <person name="Yaakop A.S."/>
            <person name="Ee R."/>
            <person name="Gan H.M."/>
            <person name="Chan C.S."/>
        </authorList>
    </citation>
    <scope>NUCLEOTIDE SEQUENCE [LARGE SCALE GENOMIC DNA]</scope>
    <source>
        <strain evidence="1 2">P9</strain>
    </source>
</reference>
<dbReference type="RefSeq" id="WP_041090986.1">
    <property type="nucleotide sequence ID" value="NZ_JXRP01000022.1"/>
</dbReference>
<proteinExistence type="predicted"/>
<organism evidence="1 2">
    <name type="scientific">Jeotgalibacillus soli</name>
    <dbReference type="NCBI Taxonomy" id="889306"/>
    <lineage>
        <taxon>Bacteria</taxon>
        <taxon>Bacillati</taxon>
        <taxon>Bacillota</taxon>
        <taxon>Bacilli</taxon>
        <taxon>Bacillales</taxon>
        <taxon>Caryophanaceae</taxon>
        <taxon>Jeotgalibacillus</taxon>
    </lineage>
</organism>
<comment type="caution">
    <text evidence="1">The sequence shown here is derived from an EMBL/GenBank/DDBJ whole genome shotgun (WGS) entry which is preliminary data.</text>
</comment>